<dbReference type="Proteomes" id="UP000596742">
    <property type="component" value="Unassembled WGS sequence"/>
</dbReference>
<name>A0A8B6ENV5_MYTGA</name>
<dbReference type="InterPro" id="IPR011333">
    <property type="entry name" value="SKP1/BTB/POZ_sf"/>
</dbReference>
<feature type="compositionally biased region" description="Polar residues" evidence="12">
    <location>
        <begin position="503"/>
        <end position="517"/>
    </location>
</feature>
<dbReference type="CDD" id="cd18379">
    <property type="entry name" value="BTB_POZ_Kv3_KCNC"/>
    <property type="match status" value="1"/>
</dbReference>
<dbReference type="InterPro" id="IPR003968">
    <property type="entry name" value="K_chnl_volt-dep_Kv"/>
</dbReference>
<dbReference type="InterPro" id="IPR028325">
    <property type="entry name" value="VG_K_chnl"/>
</dbReference>
<dbReference type="PANTHER" id="PTHR11537:SF252">
    <property type="entry name" value="POTASSIUM VOLTAGE-GATED CHANNEL PROTEIN SHAW"/>
    <property type="match status" value="1"/>
</dbReference>
<dbReference type="SMART" id="SM00225">
    <property type="entry name" value="BTB"/>
    <property type="match status" value="1"/>
</dbReference>
<dbReference type="PRINTS" id="PR00169">
    <property type="entry name" value="KCHANNEL"/>
</dbReference>
<evidence type="ECO:0000313" key="16">
    <source>
        <dbReference type="Proteomes" id="UP000596742"/>
    </source>
</evidence>
<sequence length="639" mass="72330">MDTHFRKSIFAPKTSIVPKLSSVGRRNENRICINVGGRKFETYKTTLKAIPDTRLSWLSENRSLNPDYDPSTGEYFFDRHPGMFQMILNYYRTGKLHVPMDVCGPAFEEELAYWGLDETQIEPCCWNSYRSHRDAQETLREFSNSDNENDSDDEEEMEMRARFGISDDFIEKEKSCWDKLRPRLWNFLDNPRADRASKIYAIISIAFIITSIAVFCLETHIQFRYKVNPNISLSGLKVSETQRLTRPLLFIDIIEYGCNAFFTLEIFARLLACPTFKAFAKEPLNWLDIVSIIPFYAARVLEILSMEGTVVFLCVSALRLIRIFRILRLTRHFSGLKIIGHTIRASAKELLLLFLVLIIGILIFAVVIFFAEQIDENSVNDFQNIPMGFWWAVVTMTTLGYGDMAPRTGFGYLVGTICAVCGLLMLTLPVPIIVNNFTLYYSHAQAKMKLPKKTKKILVGAEHMLKETISNQSIAEEDETKPATGNSCGNDFERKTSGDSALGSDNNTSQESTNGTTGISVIFTDDLTDNQITPSDTLPHSYASQESQNGTTGISVIFTDDLTDNQITPSVTSSPVLCDDIRHHVDVDNNNIQTSKENCVLYEHAEELPIHRRHRLKRGSYFAPQGTSSKKTSLTSIDV</sequence>
<evidence type="ECO:0000256" key="13">
    <source>
        <dbReference type="SAM" id="Phobius"/>
    </source>
</evidence>
<evidence type="ECO:0000256" key="2">
    <source>
        <dbReference type="ARBA" id="ARBA00022448"/>
    </source>
</evidence>
<dbReference type="Pfam" id="PF02214">
    <property type="entry name" value="BTB_2"/>
    <property type="match status" value="1"/>
</dbReference>
<evidence type="ECO:0000256" key="3">
    <source>
        <dbReference type="ARBA" id="ARBA00022538"/>
    </source>
</evidence>
<keyword evidence="11" id="KW-0407">Ion channel</keyword>
<accession>A0A8B6ENV5</accession>
<evidence type="ECO:0000256" key="4">
    <source>
        <dbReference type="ARBA" id="ARBA00022692"/>
    </source>
</evidence>
<keyword evidence="2" id="KW-0813">Transport</keyword>
<protein>
    <recommendedName>
        <fullName evidence="14">BTB domain-containing protein</fullName>
    </recommendedName>
</protein>
<comment type="subcellular location">
    <subcellularLocation>
        <location evidence="1">Membrane</location>
        <topology evidence="1">Multi-pass membrane protein</topology>
    </subcellularLocation>
</comment>
<evidence type="ECO:0000256" key="1">
    <source>
        <dbReference type="ARBA" id="ARBA00004141"/>
    </source>
</evidence>
<dbReference type="Gene3D" id="1.20.120.350">
    <property type="entry name" value="Voltage-gated potassium channels. Chain C"/>
    <property type="match status" value="1"/>
</dbReference>
<keyword evidence="4 13" id="KW-0812">Transmembrane</keyword>
<organism evidence="15 16">
    <name type="scientific">Mytilus galloprovincialis</name>
    <name type="common">Mediterranean mussel</name>
    <dbReference type="NCBI Taxonomy" id="29158"/>
    <lineage>
        <taxon>Eukaryota</taxon>
        <taxon>Metazoa</taxon>
        <taxon>Spiralia</taxon>
        <taxon>Lophotrochozoa</taxon>
        <taxon>Mollusca</taxon>
        <taxon>Bivalvia</taxon>
        <taxon>Autobranchia</taxon>
        <taxon>Pteriomorphia</taxon>
        <taxon>Mytilida</taxon>
        <taxon>Mytiloidea</taxon>
        <taxon>Mytilidae</taxon>
        <taxon>Mytilinae</taxon>
        <taxon>Mytilus</taxon>
    </lineage>
</organism>
<evidence type="ECO:0000313" key="15">
    <source>
        <dbReference type="EMBL" id="VDI36836.1"/>
    </source>
</evidence>
<keyword evidence="7" id="KW-0630">Potassium</keyword>
<dbReference type="Pfam" id="PF00520">
    <property type="entry name" value="Ion_trans"/>
    <property type="match status" value="1"/>
</dbReference>
<dbReference type="GO" id="GO:0005251">
    <property type="term" value="F:delayed rectifier potassium channel activity"/>
    <property type="evidence" value="ECO:0007669"/>
    <property type="project" value="TreeGrafter"/>
</dbReference>
<dbReference type="GO" id="GO:0008076">
    <property type="term" value="C:voltage-gated potassium channel complex"/>
    <property type="evidence" value="ECO:0007669"/>
    <property type="project" value="InterPro"/>
</dbReference>
<evidence type="ECO:0000259" key="14">
    <source>
        <dbReference type="SMART" id="SM00225"/>
    </source>
</evidence>
<feature type="transmembrane region" description="Helical" evidence="13">
    <location>
        <begin position="383"/>
        <end position="402"/>
    </location>
</feature>
<dbReference type="FunFam" id="3.30.710.10:FF:000002">
    <property type="entry name" value="Potassium voltage-gated channel subfamily C member 2"/>
    <property type="match status" value="1"/>
</dbReference>
<feature type="transmembrane region" description="Helical" evidence="13">
    <location>
        <begin position="199"/>
        <end position="223"/>
    </location>
</feature>
<feature type="region of interest" description="Disordered" evidence="12">
    <location>
        <begin position="530"/>
        <end position="549"/>
    </location>
</feature>
<dbReference type="FunFam" id="1.10.287.70:FF:000011">
    <property type="entry name" value="Potassium channel, voltage-gated Shaw-related subfamily C, member 4"/>
    <property type="match status" value="1"/>
</dbReference>
<evidence type="ECO:0000256" key="12">
    <source>
        <dbReference type="SAM" id="MobiDB-lite"/>
    </source>
</evidence>
<dbReference type="OrthoDB" id="415460at2759"/>
<keyword evidence="5" id="KW-0631">Potassium channel</keyword>
<dbReference type="SUPFAM" id="SSF54695">
    <property type="entry name" value="POZ domain"/>
    <property type="match status" value="1"/>
</dbReference>
<evidence type="ECO:0000256" key="5">
    <source>
        <dbReference type="ARBA" id="ARBA00022826"/>
    </source>
</evidence>
<dbReference type="SUPFAM" id="SSF81324">
    <property type="entry name" value="Voltage-gated potassium channels"/>
    <property type="match status" value="1"/>
</dbReference>
<keyword evidence="10 13" id="KW-0472">Membrane</keyword>
<evidence type="ECO:0000256" key="10">
    <source>
        <dbReference type="ARBA" id="ARBA00023136"/>
    </source>
</evidence>
<feature type="transmembrane region" description="Helical" evidence="13">
    <location>
        <begin position="350"/>
        <end position="371"/>
    </location>
</feature>
<dbReference type="Gene3D" id="3.30.710.10">
    <property type="entry name" value="Potassium Channel Kv1.1, Chain A"/>
    <property type="match status" value="1"/>
</dbReference>
<dbReference type="PRINTS" id="PR01491">
    <property type="entry name" value="KVCHANNEL"/>
</dbReference>
<evidence type="ECO:0000256" key="8">
    <source>
        <dbReference type="ARBA" id="ARBA00022989"/>
    </source>
</evidence>
<proteinExistence type="predicted"/>
<dbReference type="InterPro" id="IPR005821">
    <property type="entry name" value="Ion_trans_dom"/>
</dbReference>
<dbReference type="InterPro" id="IPR027359">
    <property type="entry name" value="Volt_channel_dom_sf"/>
</dbReference>
<evidence type="ECO:0000256" key="11">
    <source>
        <dbReference type="ARBA" id="ARBA00023303"/>
    </source>
</evidence>
<dbReference type="PRINTS" id="PR01498">
    <property type="entry name" value="SHAWCHANNEL"/>
</dbReference>
<dbReference type="AlphaFoldDB" id="A0A8B6ENV5"/>
<keyword evidence="6" id="KW-0851">Voltage-gated channel</keyword>
<keyword evidence="8 13" id="KW-1133">Transmembrane helix</keyword>
<evidence type="ECO:0000256" key="9">
    <source>
        <dbReference type="ARBA" id="ARBA00023065"/>
    </source>
</evidence>
<evidence type="ECO:0000256" key="7">
    <source>
        <dbReference type="ARBA" id="ARBA00022958"/>
    </source>
</evidence>
<feature type="domain" description="BTB" evidence="14">
    <location>
        <begin position="29"/>
        <end position="132"/>
    </location>
</feature>
<dbReference type="PANTHER" id="PTHR11537">
    <property type="entry name" value="VOLTAGE-GATED POTASSIUM CHANNEL"/>
    <property type="match status" value="1"/>
</dbReference>
<dbReference type="InterPro" id="IPR003974">
    <property type="entry name" value="K_chnl_volt-dep_Kv3"/>
</dbReference>
<dbReference type="GO" id="GO:0001508">
    <property type="term" value="P:action potential"/>
    <property type="evidence" value="ECO:0007669"/>
    <property type="project" value="TreeGrafter"/>
</dbReference>
<dbReference type="Gene3D" id="1.10.287.70">
    <property type="match status" value="1"/>
</dbReference>
<keyword evidence="16" id="KW-1185">Reference proteome</keyword>
<gene>
    <name evidence="15" type="ORF">MGAL_10B021879</name>
</gene>
<dbReference type="EMBL" id="UYJE01005363">
    <property type="protein sequence ID" value="VDI36836.1"/>
    <property type="molecule type" value="Genomic_DNA"/>
</dbReference>
<comment type="caution">
    <text evidence="15">The sequence shown here is derived from an EMBL/GenBank/DDBJ whole genome shotgun (WGS) entry which is preliminary data.</text>
</comment>
<evidence type="ECO:0000256" key="6">
    <source>
        <dbReference type="ARBA" id="ARBA00022882"/>
    </source>
</evidence>
<dbReference type="InterPro" id="IPR003131">
    <property type="entry name" value="T1-type_BTB"/>
</dbReference>
<keyword evidence="3" id="KW-0633">Potassium transport</keyword>
<reference evidence="15" key="1">
    <citation type="submission" date="2018-11" db="EMBL/GenBank/DDBJ databases">
        <authorList>
            <person name="Alioto T."/>
            <person name="Alioto T."/>
        </authorList>
    </citation>
    <scope>NUCLEOTIDE SEQUENCE</scope>
</reference>
<feature type="transmembrane region" description="Helical" evidence="13">
    <location>
        <begin position="409"/>
        <end position="434"/>
    </location>
</feature>
<feature type="region of interest" description="Disordered" evidence="12">
    <location>
        <begin position="470"/>
        <end position="517"/>
    </location>
</feature>
<dbReference type="InterPro" id="IPR000210">
    <property type="entry name" value="BTB/POZ_dom"/>
</dbReference>
<dbReference type="GO" id="GO:0051260">
    <property type="term" value="P:protein homooligomerization"/>
    <property type="evidence" value="ECO:0007669"/>
    <property type="project" value="InterPro"/>
</dbReference>
<keyword evidence="9" id="KW-0406">Ion transport</keyword>